<organism evidence="2 3">
    <name type="scientific">Emiliania huxleyi (strain CCMP1516)</name>
    <dbReference type="NCBI Taxonomy" id="280463"/>
    <lineage>
        <taxon>Eukaryota</taxon>
        <taxon>Haptista</taxon>
        <taxon>Haptophyta</taxon>
        <taxon>Prymnesiophyceae</taxon>
        <taxon>Isochrysidales</taxon>
        <taxon>Noelaerhabdaceae</taxon>
        <taxon>Emiliania</taxon>
    </lineage>
</organism>
<protein>
    <submittedName>
        <fullName evidence="2">Uncharacterized protein</fullName>
    </submittedName>
</protein>
<proteinExistence type="predicted"/>
<reference evidence="2" key="2">
    <citation type="submission" date="2024-10" db="UniProtKB">
        <authorList>
            <consortium name="EnsemblProtists"/>
        </authorList>
    </citation>
    <scope>IDENTIFICATION</scope>
</reference>
<dbReference type="PaxDb" id="2903-EOD31483"/>
<sequence length="318" mass="35840">MANVEEELELRSDALGPVPKPINGGDNAYLQCSAHTGPIRAAFESALGVKVQHGIFGGKIWNMLLQLESTDRVKAVERLEEEQGISRAIIQRKGKPVYVVYMSKEEKEKRKSQTLEDTLSERAKVIKIPETQLAKIDACWLKKQEYKEACKALHEDTDECLTRVESITAPAFRAFEERAAAFTAQKEEKDTHKLEQLMKSAEAELSFAKEKLATCRKDKKNFTSDLRKYNTRRDELKERAVHLALDSNSDIAKSAEIQLERRRLIDTISETEGKVSSLAVSISDYEKCATTLEAQIKDLAAKVDPKTDGQPSSKRQRL</sequence>
<feature type="coiled-coil region" evidence="1">
    <location>
        <begin position="184"/>
        <end position="246"/>
    </location>
</feature>
<dbReference type="RefSeq" id="XP_005783912.1">
    <property type="nucleotide sequence ID" value="XM_005783855.1"/>
</dbReference>
<evidence type="ECO:0000313" key="3">
    <source>
        <dbReference type="Proteomes" id="UP000013827"/>
    </source>
</evidence>
<accession>A0A0D3K6U8</accession>
<name>A0A0D3K6U8_EMIH1</name>
<dbReference type="AlphaFoldDB" id="A0A0D3K6U8"/>
<dbReference type="Proteomes" id="UP000013827">
    <property type="component" value="Unassembled WGS sequence"/>
</dbReference>
<keyword evidence="3" id="KW-1185">Reference proteome</keyword>
<evidence type="ECO:0000256" key="1">
    <source>
        <dbReference type="SAM" id="Coils"/>
    </source>
</evidence>
<dbReference type="EnsemblProtists" id="EOD31483">
    <property type="protein sequence ID" value="EOD31483"/>
    <property type="gene ID" value="EMIHUDRAFT_231883"/>
</dbReference>
<dbReference type="GeneID" id="17276757"/>
<evidence type="ECO:0000313" key="2">
    <source>
        <dbReference type="EnsemblProtists" id="EOD31483"/>
    </source>
</evidence>
<reference evidence="3" key="1">
    <citation type="journal article" date="2013" name="Nature">
        <title>Pan genome of the phytoplankton Emiliania underpins its global distribution.</title>
        <authorList>
            <person name="Read B.A."/>
            <person name="Kegel J."/>
            <person name="Klute M.J."/>
            <person name="Kuo A."/>
            <person name="Lefebvre S.C."/>
            <person name="Maumus F."/>
            <person name="Mayer C."/>
            <person name="Miller J."/>
            <person name="Monier A."/>
            <person name="Salamov A."/>
            <person name="Young J."/>
            <person name="Aguilar M."/>
            <person name="Claverie J.M."/>
            <person name="Frickenhaus S."/>
            <person name="Gonzalez K."/>
            <person name="Herman E.K."/>
            <person name="Lin Y.C."/>
            <person name="Napier J."/>
            <person name="Ogata H."/>
            <person name="Sarno A.F."/>
            <person name="Shmutz J."/>
            <person name="Schroeder D."/>
            <person name="de Vargas C."/>
            <person name="Verret F."/>
            <person name="von Dassow P."/>
            <person name="Valentin K."/>
            <person name="Van de Peer Y."/>
            <person name="Wheeler G."/>
            <person name="Dacks J.B."/>
            <person name="Delwiche C.F."/>
            <person name="Dyhrman S.T."/>
            <person name="Glockner G."/>
            <person name="John U."/>
            <person name="Richards T."/>
            <person name="Worden A.Z."/>
            <person name="Zhang X."/>
            <person name="Grigoriev I.V."/>
            <person name="Allen A.E."/>
            <person name="Bidle K."/>
            <person name="Borodovsky M."/>
            <person name="Bowler C."/>
            <person name="Brownlee C."/>
            <person name="Cock J.M."/>
            <person name="Elias M."/>
            <person name="Gladyshev V.N."/>
            <person name="Groth M."/>
            <person name="Guda C."/>
            <person name="Hadaegh A."/>
            <person name="Iglesias-Rodriguez M.D."/>
            <person name="Jenkins J."/>
            <person name="Jones B.M."/>
            <person name="Lawson T."/>
            <person name="Leese F."/>
            <person name="Lindquist E."/>
            <person name="Lobanov A."/>
            <person name="Lomsadze A."/>
            <person name="Malik S.B."/>
            <person name="Marsh M.E."/>
            <person name="Mackinder L."/>
            <person name="Mock T."/>
            <person name="Mueller-Roeber B."/>
            <person name="Pagarete A."/>
            <person name="Parker M."/>
            <person name="Probert I."/>
            <person name="Quesneville H."/>
            <person name="Raines C."/>
            <person name="Rensing S.A."/>
            <person name="Riano-Pachon D.M."/>
            <person name="Richier S."/>
            <person name="Rokitta S."/>
            <person name="Shiraiwa Y."/>
            <person name="Soanes D.M."/>
            <person name="van der Giezen M."/>
            <person name="Wahlund T.M."/>
            <person name="Williams B."/>
            <person name="Wilson W."/>
            <person name="Wolfe G."/>
            <person name="Wurch L.L."/>
        </authorList>
    </citation>
    <scope>NUCLEOTIDE SEQUENCE</scope>
</reference>
<dbReference type="KEGG" id="ehx:EMIHUDRAFT_231883"/>
<keyword evidence="1" id="KW-0175">Coiled coil</keyword>
<dbReference type="HOGENOM" id="CLU_875612_0_0_1"/>